<accession>A0AAP4A9I0</accession>
<dbReference type="RefSeq" id="WP_279856997.1">
    <property type="nucleotide sequence ID" value="NZ_JARVUX010000001.1"/>
</dbReference>
<proteinExistence type="predicted"/>
<gene>
    <name evidence="1" type="ORF">QDQ28_03780</name>
</gene>
<reference evidence="1" key="1">
    <citation type="submission" date="2023-04" db="EMBL/GenBank/DDBJ databases">
        <title>Epidemiological investigation of Clostridium perfringens isolated from cattle.</title>
        <authorList>
            <person name="Tian R."/>
        </authorList>
    </citation>
    <scope>NUCLEOTIDE SEQUENCE</scope>
    <source>
        <strain evidence="1">ZWCP172</strain>
    </source>
</reference>
<dbReference type="AlphaFoldDB" id="A0AAP4A9I0"/>
<name>A0AAP4A9I0_CLOPF</name>
<evidence type="ECO:0000313" key="1">
    <source>
        <dbReference type="EMBL" id="MDH2335309.1"/>
    </source>
</evidence>
<evidence type="ECO:0000313" key="2">
    <source>
        <dbReference type="Proteomes" id="UP001222958"/>
    </source>
</evidence>
<organism evidence="1 2">
    <name type="scientific">Clostridium perfringens</name>
    <dbReference type="NCBI Taxonomy" id="1502"/>
    <lineage>
        <taxon>Bacteria</taxon>
        <taxon>Bacillati</taxon>
        <taxon>Bacillota</taxon>
        <taxon>Clostridia</taxon>
        <taxon>Eubacteriales</taxon>
        <taxon>Clostridiaceae</taxon>
        <taxon>Clostridium</taxon>
    </lineage>
</organism>
<sequence length="184" mass="21788">MFLAIIIVLSLCLTCLIIKGNKDNNKNKSNINRGWKVTPYLSLRISSFESRSDLEKMRLKELIKNTISLMDKKVDFIDCNSEGFYIKSKNELIYIEFLVGDKKIEKNKESITLKNNEIIKLELYNTIKNAIEKYVWFWEEKFINPLESEFNINFSSGYIIMKISKEDKIRFNKDEENNTLKNEF</sequence>
<protein>
    <submittedName>
        <fullName evidence="1">Uncharacterized protein</fullName>
    </submittedName>
</protein>
<comment type="caution">
    <text evidence="1">The sequence shown here is derived from an EMBL/GenBank/DDBJ whole genome shotgun (WGS) entry which is preliminary data.</text>
</comment>
<dbReference type="EMBL" id="JARVUX010000001">
    <property type="protein sequence ID" value="MDH2335309.1"/>
    <property type="molecule type" value="Genomic_DNA"/>
</dbReference>
<dbReference type="Proteomes" id="UP001222958">
    <property type="component" value="Unassembled WGS sequence"/>
</dbReference>